<dbReference type="RefSeq" id="WP_134244846.1">
    <property type="nucleotide sequence ID" value="NZ_SNTY01000043.1"/>
</dbReference>
<sequence>MSVKNIVTLGIIAGLAGCATPENIKPQDMSKFNSPNEVIMAKNLNGKEGLGKESIIAVYAMSNTVDNFSDAFLPWAYMEKLCLSQGGHFSQVAQTTFKELKKDVYELPRYAMVRERMGTFKCAKAGGDWNVAIEPQYSRMSGIGSTTMVLVTVKTRVIDAVTASANAQSAAREQQIQARNQQRQQEYYQELRRAELERAANHQRYIAANPPTINDIGHTICKETQLGIYTGLIVLGEPQYKTIQGMAIGSLEAISNDRSNLKINLKGWLNGNSIESGTRAIYKQTPLESGRVIWDNKDGWYMCDY</sequence>
<evidence type="ECO:0000313" key="1">
    <source>
        <dbReference type="EMBL" id="TEU25167.1"/>
    </source>
</evidence>
<dbReference type="EMBL" id="SNTY01000043">
    <property type="protein sequence ID" value="TEU25167.1"/>
    <property type="molecule type" value="Genomic_DNA"/>
</dbReference>
<evidence type="ECO:0008006" key="3">
    <source>
        <dbReference type="Google" id="ProtNLM"/>
    </source>
</evidence>
<name>A0A4Y7XAL2_9GAMM</name>
<evidence type="ECO:0000313" key="2">
    <source>
        <dbReference type="Proteomes" id="UP000297834"/>
    </source>
</evidence>
<dbReference type="OrthoDB" id="6702343at2"/>
<accession>A0A4Y7XAL2</accession>
<organism evidence="1 2">
    <name type="scientific">Alkanindiges illinoisensis</name>
    <dbReference type="NCBI Taxonomy" id="197183"/>
    <lineage>
        <taxon>Bacteria</taxon>
        <taxon>Pseudomonadati</taxon>
        <taxon>Pseudomonadota</taxon>
        <taxon>Gammaproteobacteria</taxon>
        <taxon>Moraxellales</taxon>
        <taxon>Moraxellaceae</taxon>
        <taxon>Alkanindiges</taxon>
    </lineage>
</organism>
<reference evidence="1 2" key="1">
    <citation type="submission" date="2019-03" db="EMBL/GenBank/DDBJ databases">
        <title>Alkanindiges illinoisensis: a potential pathogenic isolated from ascites of a gastric cancer patient with abdominal metastasis.</title>
        <authorList>
            <person name="Hu X."/>
            <person name="Yang B."/>
            <person name="Yan X."/>
            <person name="Lin L."/>
            <person name="Zhao H."/>
            <person name="Zhou F."/>
            <person name="Su B."/>
            <person name="Chen J."/>
            <person name="Rui Y."/>
            <person name="Wang Q."/>
            <person name="Zheng L."/>
        </authorList>
    </citation>
    <scope>NUCLEOTIDE SEQUENCE [LARGE SCALE GENOMIC DNA]</scope>
    <source>
        <strain evidence="1 2">NFYY 23406</strain>
    </source>
</reference>
<dbReference type="AlphaFoldDB" id="A0A4Y7XAL2"/>
<proteinExistence type="predicted"/>
<dbReference type="PROSITE" id="PS51257">
    <property type="entry name" value="PROKAR_LIPOPROTEIN"/>
    <property type="match status" value="1"/>
</dbReference>
<dbReference type="Proteomes" id="UP000297834">
    <property type="component" value="Unassembled WGS sequence"/>
</dbReference>
<gene>
    <name evidence="1" type="ORF">E2B99_10145</name>
</gene>
<comment type="caution">
    <text evidence="1">The sequence shown here is derived from an EMBL/GenBank/DDBJ whole genome shotgun (WGS) entry which is preliminary data.</text>
</comment>
<keyword evidence="2" id="KW-1185">Reference proteome</keyword>
<protein>
    <recommendedName>
        <fullName evidence="3">Lipoprotein</fullName>
    </recommendedName>
</protein>